<dbReference type="InterPro" id="IPR003593">
    <property type="entry name" value="AAA+_ATPase"/>
</dbReference>
<comment type="caution">
    <text evidence="6">The sequence shown here is derived from an EMBL/GenBank/DDBJ whole genome shotgun (WGS) entry which is preliminary data.</text>
</comment>
<dbReference type="CDD" id="cd03257">
    <property type="entry name" value="ABC_NikE_OppD_transporters"/>
    <property type="match status" value="1"/>
</dbReference>
<dbReference type="GO" id="GO:0016887">
    <property type="term" value="F:ATP hydrolysis activity"/>
    <property type="evidence" value="ECO:0007669"/>
    <property type="project" value="InterPro"/>
</dbReference>
<dbReference type="Pfam" id="PF00005">
    <property type="entry name" value="ABC_tran"/>
    <property type="match status" value="1"/>
</dbReference>
<dbReference type="FunFam" id="3.40.50.300:FF:000016">
    <property type="entry name" value="Oligopeptide ABC transporter ATP-binding component"/>
    <property type="match status" value="1"/>
</dbReference>
<dbReference type="PROSITE" id="PS00211">
    <property type="entry name" value="ABC_TRANSPORTER_1"/>
    <property type="match status" value="1"/>
</dbReference>
<evidence type="ECO:0000256" key="4">
    <source>
        <dbReference type="ARBA" id="ARBA00022840"/>
    </source>
</evidence>
<evidence type="ECO:0000256" key="1">
    <source>
        <dbReference type="ARBA" id="ARBA00005417"/>
    </source>
</evidence>
<organism evidence="6 7">
    <name type="scientific">Candidatus Cryosericum terrychapinii</name>
    <dbReference type="NCBI Taxonomy" id="2290919"/>
    <lineage>
        <taxon>Bacteria</taxon>
        <taxon>Pseudomonadati</taxon>
        <taxon>Caldisericota/Cryosericota group</taxon>
        <taxon>Candidatus Cryosericota</taxon>
        <taxon>Candidatus Cryosericia</taxon>
        <taxon>Candidatus Cryosericales</taxon>
        <taxon>Candidatus Cryosericaceae</taxon>
        <taxon>Candidatus Cryosericum</taxon>
    </lineage>
</organism>
<keyword evidence="4 6" id="KW-0067">ATP-binding</keyword>
<keyword evidence="2" id="KW-0813">Transport</keyword>
<dbReference type="GO" id="GO:0005524">
    <property type="term" value="F:ATP binding"/>
    <property type="evidence" value="ECO:0007669"/>
    <property type="project" value="UniProtKB-KW"/>
</dbReference>
<dbReference type="OrthoDB" id="9806285at2"/>
<dbReference type="RefSeq" id="WP_119089611.1">
    <property type="nucleotide sequence ID" value="NZ_QXIS01000035.1"/>
</dbReference>
<keyword evidence="7" id="KW-1185">Reference proteome</keyword>
<dbReference type="NCBIfam" id="TIGR01727">
    <property type="entry name" value="oligo_HPY"/>
    <property type="match status" value="1"/>
</dbReference>
<dbReference type="PANTHER" id="PTHR43776">
    <property type="entry name" value="TRANSPORT ATP-BINDING PROTEIN"/>
    <property type="match status" value="1"/>
</dbReference>
<sequence>MATRLVEVQKLKKWFPIKGGVFSTTVASVRAVDEVSFFIDQGETLSLVGESGSGKTTTGRTMLKLLQPTSGKIIYKGKDISKLTPNQMRPLRRNMQIMFQDPYGSLNPRMPVGDIIREPLDVHSIGTRKERQQAVATMMETVGLRPEYERRYPHEFSGGQRQRIGVARAIIINPELLVLDEPISALDVSIQSQIINLLQELQQRLNLTYLFIAHDLAVVRHMSDRVAVMYLGKIVETADNDELFDHPFHPYTQALLSAVPVPDPDVKRERIILQGDVPSPINPPSGCHFRTRCPYAMPICKEQEPAMIEVAPGHTVACHLLTRK</sequence>
<dbReference type="SUPFAM" id="SSF52540">
    <property type="entry name" value="P-loop containing nucleoside triphosphate hydrolases"/>
    <property type="match status" value="1"/>
</dbReference>
<dbReference type="Proteomes" id="UP000266328">
    <property type="component" value="Unassembled WGS sequence"/>
</dbReference>
<dbReference type="AlphaFoldDB" id="A0A398D355"/>
<dbReference type="PANTHER" id="PTHR43776:SF7">
    <property type="entry name" value="D,D-DIPEPTIDE TRANSPORT ATP-BINDING PROTEIN DDPF-RELATED"/>
    <property type="match status" value="1"/>
</dbReference>
<evidence type="ECO:0000256" key="3">
    <source>
        <dbReference type="ARBA" id="ARBA00022741"/>
    </source>
</evidence>
<evidence type="ECO:0000256" key="2">
    <source>
        <dbReference type="ARBA" id="ARBA00022448"/>
    </source>
</evidence>
<dbReference type="InterPro" id="IPR050319">
    <property type="entry name" value="ABC_transp_ATP-bind"/>
</dbReference>
<protein>
    <submittedName>
        <fullName evidence="6">Dipeptide ABC transporter ATP-binding protein</fullName>
    </submittedName>
</protein>
<accession>A0A398D355</accession>
<dbReference type="InterPro" id="IPR013563">
    <property type="entry name" value="Oligopep_ABC_C"/>
</dbReference>
<feature type="domain" description="ABC transporter" evidence="5">
    <location>
        <begin position="6"/>
        <end position="256"/>
    </location>
</feature>
<proteinExistence type="inferred from homology"/>
<dbReference type="EMBL" id="QXIS01000035">
    <property type="protein sequence ID" value="RIE05524.1"/>
    <property type="molecule type" value="Genomic_DNA"/>
</dbReference>
<dbReference type="InterPro" id="IPR017871">
    <property type="entry name" value="ABC_transporter-like_CS"/>
</dbReference>
<dbReference type="PROSITE" id="PS50893">
    <property type="entry name" value="ABC_TRANSPORTER_2"/>
    <property type="match status" value="1"/>
</dbReference>
<dbReference type="GO" id="GO:0055085">
    <property type="term" value="P:transmembrane transport"/>
    <property type="evidence" value="ECO:0007669"/>
    <property type="project" value="UniProtKB-ARBA"/>
</dbReference>
<dbReference type="InterPro" id="IPR027417">
    <property type="entry name" value="P-loop_NTPase"/>
</dbReference>
<evidence type="ECO:0000259" key="5">
    <source>
        <dbReference type="PROSITE" id="PS50893"/>
    </source>
</evidence>
<dbReference type="SMART" id="SM00382">
    <property type="entry name" value="AAA"/>
    <property type="match status" value="1"/>
</dbReference>
<dbReference type="GO" id="GO:0015833">
    <property type="term" value="P:peptide transport"/>
    <property type="evidence" value="ECO:0007669"/>
    <property type="project" value="InterPro"/>
</dbReference>
<evidence type="ECO:0000313" key="6">
    <source>
        <dbReference type="EMBL" id="RIE05524.1"/>
    </source>
</evidence>
<keyword evidence="3" id="KW-0547">Nucleotide-binding</keyword>
<dbReference type="InterPro" id="IPR003439">
    <property type="entry name" value="ABC_transporter-like_ATP-bd"/>
</dbReference>
<reference evidence="6 7" key="1">
    <citation type="submission" date="2018-09" db="EMBL/GenBank/DDBJ databases">
        <title>Discovery and Ecogenomic Context for Candidatus Cryosericales, a Global Caldiserica Order Active in Thawing Permafrost.</title>
        <authorList>
            <person name="Martinez M.A."/>
            <person name="Woodcroft B.J."/>
            <person name="Ignacio Espinoza J.C."/>
            <person name="Zayed A."/>
            <person name="Singleton C.M."/>
            <person name="Boyd J."/>
            <person name="Li Y.-F."/>
            <person name="Purvine S."/>
            <person name="Maughan H."/>
            <person name="Hodgkins S.B."/>
            <person name="Anderson D."/>
            <person name="Sederholm M."/>
            <person name="Temperton B."/>
            <person name="Saleska S.R."/>
            <person name="Tyson G.W."/>
            <person name="Rich V.I."/>
        </authorList>
    </citation>
    <scope>NUCLEOTIDE SEQUENCE [LARGE SCALE GENOMIC DNA]</scope>
    <source>
        <strain evidence="6 7">SMC7</strain>
    </source>
</reference>
<dbReference type="Gene3D" id="3.40.50.300">
    <property type="entry name" value="P-loop containing nucleotide triphosphate hydrolases"/>
    <property type="match status" value="1"/>
</dbReference>
<comment type="similarity">
    <text evidence="1">Belongs to the ABC transporter superfamily.</text>
</comment>
<name>A0A398D355_9BACT</name>
<evidence type="ECO:0000313" key="7">
    <source>
        <dbReference type="Proteomes" id="UP000266328"/>
    </source>
</evidence>
<gene>
    <name evidence="6" type="ORF">SMC7_06865</name>
</gene>
<dbReference type="Pfam" id="PF08352">
    <property type="entry name" value="oligo_HPY"/>
    <property type="match status" value="1"/>
</dbReference>
<dbReference type="NCBIfam" id="NF008453">
    <property type="entry name" value="PRK11308.1"/>
    <property type="match status" value="1"/>
</dbReference>